<sequence>LGEFWMLLGGNAWVSIGLIGMAVMPGFWSLISMTIVGGLGGGTQHPLASSMVSRAYESSGRSSAVGTVNFAGDLGKMLAPASAAGLLLFGTWRTALWVVGALGLLFMAAGIPLKSKLDLGKPLQQVSSSITEQSGSESKLSGFIVLTVIGILDNAVRNGALILFPFILIERGMTEGQITLMLFLLFTGGAAGKYVCGWLDERVGTIPLIWLTKGMTAALLISTLVAPSISLWPLALILGVGLNGTSSVLYATVAKFIPAQRRARYYGYFYTTNEIGTVGAPLAYGLIADQMGLRTSILIMGVVTSLILPASLALSKHLKEESKTLDSF</sequence>
<feature type="transmembrane region" description="Helical" evidence="1">
    <location>
        <begin position="208"/>
        <end position="226"/>
    </location>
</feature>
<feature type="domain" description="Major facilitator superfamily (MFS) profile" evidence="2">
    <location>
        <begin position="1"/>
        <end position="319"/>
    </location>
</feature>
<feature type="transmembrane region" description="Helical" evidence="1">
    <location>
        <begin position="12"/>
        <end position="31"/>
    </location>
</feature>
<accession>A0A381ZJI9</accession>
<protein>
    <recommendedName>
        <fullName evidence="2">Major facilitator superfamily (MFS) profile domain-containing protein</fullName>
    </recommendedName>
</protein>
<feature type="transmembrane region" description="Helical" evidence="1">
    <location>
        <begin position="143"/>
        <end position="166"/>
    </location>
</feature>
<feature type="transmembrane region" description="Helical" evidence="1">
    <location>
        <begin position="265"/>
        <end position="287"/>
    </location>
</feature>
<evidence type="ECO:0000259" key="2">
    <source>
        <dbReference type="PROSITE" id="PS50850"/>
    </source>
</evidence>
<dbReference type="GO" id="GO:0005886">
    <property type="term" value="C:plasma membrane"/>
    <property type="evidence" value="ECO:0007669"/>
    <property type="project" value="TreeGrafter"/>
</dbReference>
<dbReference type="InterPro" id="IPR036259">
    <property type="entry name" value="MFS_trans_sf"/>
</dbReference>
<dbReference type="SUPFAM" id="SSF103473">
    <property type="entry name" value="MFS general substrate transporter"/>
    <property type="match status" value="1"/>
</dbReference>
<gene>
    <name evidence="3" type="ORF">METZ01_LOCUS141995</name>
</gene>
<keyword evidence="1" id="KW-0812">Transmembrane</keyword>
<dbReference type="PANTHER" id="PTHR43129:SF1">
    <property type="entry name" value="FOSMIDOMYCIN RESISTANCE PROTEIN"/>
    <property type="match status" value="1"/>
</dbReference>
<dbReference type="Gene3D" id="1.20.1250.20">
    <property type="entry name" value="MFS general substrate transporter like domains"/>
    <property type="match status" value="2"/>
</dbReference>
<proteinExistence type="predicted"/>
<dbReference type="InterPro" id="IPR011701">
    <property type="entry name" value="MFS"/>
</dbReference>
<feature type="transmembrane region" description="Helical" evidence="1">
    <location>
        <begin position="95"/>
        <end position="113"/>
    </location>
</feature>
<dbReference type="Pfam" id="PF07690">
    <property type="entry name" value="MFS_1"/>
    <property type="match status" value="2"/>
</dbReference>
<keyword evidence="1" id="KW-1133">Transmembrane helix</keyword>
<keyword evidence="1" id="KW-0472">Membrane</keyword>
<feature type="transmembrane region" description="Helical" evidence="1">
    <location>
        <begin position="232"/>
        <end position="253"/>
    </location>
</feature>
<evidence type="ECO:0000256" key="1">
    <source>
        <dbReference type="SAM" id="Phobius"/>
    </source>
</evidence>
<reference evidence="3" key="1">
    <citation type="submission" date="2018-05" db="EMBL/GenBank/DDBJ databases">
        <authorList>
            <person name="Lanie J.A."/>
            <person name="Ng W.-L."/>
            <person name="Kazmierczak K.M."/>
            <person name="Andrzejewski T.M."/>
            <person name="Davidsen T.M."/>
            <person name="Wayne K.J."/>
            <person name="Tettelin H."/>
            <person name="Glass J.I."/>
            <person name="Rusch D."/>
            <person name="Podicherti R."/>
            <person name="Tsui H.-C.T."/>
            <person name="Winkler M.E."/>
        </authorList>
    </citation>
    <scope>NUCLEOTIDE SEQUENCE</scope>
</reference>
<name>A0A381ZJI9_9ZZZZ</name>
<feature type="transmembrane region" description="Helical" evidence="1">
    <location>
        <begin position="178"/>
        <end position="196"/>
    </location>
</feature>
<dbReference type="EMBL" id="UINC01021490">
    <property type="protein sequence ID" value="SVA89141.1"/>
    <property type="molecule type" value="Genomic_DNA"/>
</dbReference>
<dbReference type="GO" id="GO:0022857">
    <property type="term" value="F:transmembrane transporter activity"/>
    <property type="evidence" value="ECO:0007669"/>
    <property type="project" value="InterPro"/>
</dbReference>
<dbReference type="InterPro" id="IPR020846">
    <property type="entry name" value="MFS_dom"/>
</dbReference>
<feature type="transmembrane region" description="Helical" evidence="1">
    <location>
        <begin position="293"/>
        <end position="314"/>
    </location>
</feature>
<organism evidence="3">
    <name type="scientific">marine metagenome</name>
    <dbReference type="NCBI Taxonomy" id="408172"/>
    <lineage>
        <taxon>unclassified sequences</taxon>
        <taxon>metagenomes</taxon>
        <taxon>ecological metagenomes</taxon>
    </lineage>
</organism>
<evidence type="ECO:0000313" key="3">
    <source>
        <dbReference type="EMBL" id="SVA89141.1"/>
    </source>
</evidence>
<dbReference type="PROSITE" id="PS50850">
    <property type="entry name" value="MFS"/>
    <property type="match status" value="1"/>
</dbReference>
<feature type="non-terminal residue" evidence="3">
    <location>
        <position position="1"/>
    </location>
</feature>
<dbReference type="AlphaFoldDB" id="A0A381ZJI9"/>
<dbReference type="PANTHER" id="PTHR43129">
    <property type="entry name" value="FOSMIDOMYCIN RESISTANCE PROTEIN"/>
    <property type="match status" value="1"/>
</dbReference>